<reference evidence="1 2" key="1">
    <citation type="journal article" date="2011" name="Science">
        <title>The ecoresponsive genome of Daphnia pulex.</title>
        <authorList>
            <person name="Colbourne J.K."/>
            <person name="Pfrender M.E."/>
            <person name="Gilbert D."/>
            <person name="Thomas W.K."/>
            <person name="Tucker A."/>
            <person name="Oakley T.H."/>
            <person name="Tokishita S."/>
            <person name="Aerts A."/>
            <person name="Arnold G.J."/>
            <person name="Basu M.K."/>
            <person name="Bauer D.J."/>
            <person name="Caceres C.E."/>
            <person name="Carmel L."/>
            <person name="Casola C."/>
            <person name="Choi J.H."/>
            <person name="Detter J.C."/>
            <person name="Dong Q."/>
            <person name="Dusheyko S."/>
            <person name="Eads B.D."/>
            <person name="Frohlich T."/>
            <person name="Geiler-Samerotte K.A."/>
            <person name="Gerlach D."/>
            <person name="Hatcher P."/>
            <person name="Jogdeo S."/>
            <person name="Krijgsveld J."/>
            <person name="Kriventseva E.V."/>
            <person name="Kultz D."/>
            <person name="Laforsch C."/>
            <person name="Lindquist E."/>
            <person name="Lopez J."/>
            <person name="Manak J.R."/>
            <person name="Muller J."/>
            <person name="Pangilinan J."/>
            <person name="Patwardhan R.P."/>
            <person name="Pitluck S."/>
            <person name="Pritham E.J."/>
            <person name="Rechtsteiner A."/>
            <person name="Rho M."/>
            <person name="Rogozin I.B."/>
            <person name="Sakarya O."/>
            <person name="Salamov A."/>
            <person name="Schaack S."/>
            <person name="Shapiro H."/>
            <person name="Shiga Y."/>
            <person name="Skalitzky C."/>
            <person name="Smith Z."/>
            <person name="Souvorov A."/>
            <person name="Sung W."/>
            <person name="Tang Z."/>
            <person name="Tsuchiya D."/>
            <person name="Tu H."/>
            <person name="Vos H."/>
            <person name="Wang M."/>
            <person name="Wolf Y.I."/>
            <person name="Yamagata H."/>
            <person name="Yamada T."/>
            <person name="Ye Y."/>
            <person name="Shaw J.R."/>
            <person name="Andrews J."/>
            <person name="Crease T.J."/>
            <person name="Tang H."/>
            <person name="Lucas S.M."/>
            <person name="Robertson H.M."/>
            <person name="Bork P."/>
            <person name="Koonin E.V."/>
            <person name="Zdobnov E.M."/>
            <person name="Grigoriev I.V."/>
            <person name="Lynch M."/>
            <person name="Boore J.L."/>
        </authorList>
    </citation>
    <scope>NUCLEOTIDE SEQUENCE [LARGE SCALE GENOMIC DNA]</scope>
</reference>
<sequence length="953" mass="105771">MPNGTITPLGMTLGEPKRECEFTFLKAKFDQQIQFSCSTLRLSSGSYLNLYGVIGLPESYSVTAVILNRVYYSTRKNDLRLSSKIGSSDTFNCTWTTIPLEKTSQFKLCRHAEVAADNGTITPIEGDTGQRRNCSFHIKAYPNQKIELVCSVLKLTIAGSYLRIKGLLESANPIVLNQVYTSTRVSLMPNKANAATTIKPISTTMKKTTQSVTTTTVIKRNVTTTTTPSPTNIPKFFVCRDTNSSAATGILLPYRNITSDEAIDCAFFIVAPPGQQIQITCSTININGYHSYFRIAEYGEFGSEQDILVNDDYFSINNSLSVTASFDYPDWFECKWTTLPKDNTTNFKLCRHFEAKTANGTIQPFGGYTTPDRICSISIVAPSDYQIEFSCSSLNFSGYLMIKGVLDGYSDNGMNGDINVQVLGRKYYSINNEMKVESSFGYQARFNCSYKAIPKEITTESKFCRHAKATAANGTISPMAGDTRDIQNCAFKINAASNQQIRITCSVILLTSPDSYLSMLGVIDRILYLNEDTIVNRVYTAKTGNEIEIKSVLGSQDWIECKWTTTPKRNTTDFKLCLDEVTTSSTGTIQPLERDTEQRSCDFSIRTASSGQQIQMSCSTVKLNNICRDSVARTANGTIQPLTGDPGPLRECRFTIYAPPNQQIRISCSTLNFTSPDSYLWISGIIGTAYPPDAILNRVYYSNPYDSYYINRIELPSGINQGDRIDCKWTTIPVEITPNSKLCRHRYATMPNGTITPLGMTLGEPNRECEFNIKANLDQQIQFSCSTLRLSSGSYLNLDGVIGQSETDSAVTLNRIYYSTRSNDLRLSSKIGSSDTFNCTWATIPLEITSQFKLCRHAEATAANGTITPITGDKRSCLFLIKAYSYQKIQISCSVLKLTSTGSYLRIEGLVKGANPPVLNQVYTSTVSNDITLSSSFDKSDTFNCSWTITTRY</sequence>
<dbReference type="EMBL" id="GL732540">
    <property type="protein sequence ID" value="EFX82426.1"/>
    <property type="molecule type" value="Genomic_DNA"/>
</dbReference>
<dbReference type="OrthoDB" id="6391892at2759"/>
<name>E9GDT0_DAPPU</name>
<accession>E9GDT0</accession>
<dbReference type="PANTHER" id="PTHR35193:SF5">
    <property type="entry name" value="FLOCCULATION PROTEIN FLO11"/>
    <property type="match status" value="1"/>
</dbReference>
<organism evidence="1 2">
    <name type="scientific">Daphnia pulex</name>
    <name type="common">Water flea</name>
    <dbReference type="NCBI Taxonomy" id="6669"/>
    <lineage>
        <taxon>Eukaryota</taxon>
        <taxon>Metazoa</taxon>
        <taxon>Ecdysozoa</taxon>
        <taxon>Arthropoda</taxon>
        <taxon>Crustacea</taxon>
        <taxon>Branchiopoda</taxon>
        <taxon>Diplostraca</taxon>
        <taxon>Cladocera</taxon>
        <taxon>Anomopoda</taxon>
        <taxon>Daphniidae</taxon>
        <taxon>Daphnia</taxon>
    </lineage>
</organism>
<dbReference type="AlphaFoldDB" id="E9GDT0"/>
<dbReference type="Proteomes" id="UP000000305">
    <property type="component" value="Unassembled WGS sequence"/>
</dbReference>
<dbReference type="HOGENOM" id="CLU_309332_0_0_1"/>
<evidence type="ECO:0008006" key="3">
    <source>
        <dbReference type="Google" id="ProtNLM"/>
    </source>
</evidence>
<keyword evidence="2" id="KW-1185">Reference proteome</keyword>
<evidence type="ECO:0000313" key="1">
    <source>
        <dbReference type="EMBL" id="EFX82426.1"/>
    </source>
</evidence>
<dbReference type="PANTHER" id="PTHR35193">
    <property type="entry name" value="MUCIN 13A, CELL SURFACE-ASSOCIATED-RELATED"/>
    <property type="match status" value="1"/>
</dbReference>
<dbReference type="PhylomeDB" id="E9GDT0"/>
<dbReference type="KEGG" id="dpx:DAPPUDRAFT_316720"/>
<proteinExistence type="predicted"/>
<protein>
    <recommendedName>
        <fullName evidence="3">CUB domain-containing protein</fullName>
    </recommendedName>
</protein>
<gene>
    <name evidence="1" type="ORF">DAPPUDRAFT_316720</name>
</gene>
<evidence type="ECO:0000313" key="2">
    <source>
        <dbReference type="Proteomes" id="UP000000305"/>
    </source>
</evidence>
<dbReference type="InParanoid" id="E9GDT0"/>